<dbReference type="Gramene" id="KQJ89057">
    <property type="protein sequence ID" value="KQJ89057"/>
    <property type="gene ID" value="BRADI_4g23266v3"/>
</dbReference>
<sequence length="74" mass="8301">MFGKLKTPVFNEWVSFIDIDALASVLQHSPILKCSPFSFISEDLVTAIGAEENYDPREQPFACTHLVVVNIECQ</sequence>
<dbReference type="AlphaFoldDB" id="A0A0Q3PI90"/>
<reference evidence="1 2" key="1">
    <citation type="journal article" date="2010" name="Nature">
        <title>Genome sequencing and analysis of the model grass Brachypodium distachyon.</title>
        <authorList>
            <consortium name="International Brachypodium Initiative"/>
        </authorList>
    </citation>
    <scope>NUCLEOTIDE SEQUENCE [LARGE SCALE GENOMIC DNA]</scope>
    <source>
        <strain evidence="1 2">Bd21</strain>
    </source>
</reference>
<dbReference type="EMBL" id="CM000883">
    <property type="protein sequence ID" value="KQJ89057.1"/>
    <property type="molecule type" value="Genomic_DNA"/>
</dbReference>
<reference evidence="1" key="2">
    <citation type="submission" date="2017-06" db="EMBL/GenBank/DDBJ databases">
        <title>WGS assembly of Brachypodium distachyon.</title>
        <authorList>
            <consortium name="The International Brachypodium Initiative"/>
            <person name="Lucas S."/>
            <person name="Harmon-Smith M."/>
            <person name="Lail K."/>
            <person name="Tice H."/>
            <person name="Grimwood J."/>
            <person name="Bruce D."/>
            <person name="Barry K."/>
            <person name="Shu S."/>
            <person name="Lindquist E."/>
            <person name="Wang M."/>
            <person name="Pitluck S."/>
            <person name="Vogel J.P."/>
            <person name="Garvin D.F."/>
            <person name="Mockler T.C."/>
            <person name="Schmutz J."/>
            <person name="Rokhsar D."/>
            <person name="Bevan M.W."/>
        </authorList>
    </citation>
    <scope>NUCLEOTIDE SEQUENCE</scope>
    <source>
        <strain evidence="1">Bd21</strain>
    </source>
</reference>
<dbReference type="Proteomes" id="UP000008810">
    <property type="component" value="Chromosome 4"/>
</dbReference>
<accession>A0A0Q3PI90</accession>
<proteinExistence type="predicted"/>
<protein>
    <submittedName>
        <fullName evidence="1 2">Uncharacterized protein</fullName>
    </submittedName>
</protein>
<evidence type="ECO:0000313" key="2">
    <source>
        <dbReference type="EnsemblPlants" id="KQJ89057"/>
    </source>
</evidence>
<dbReference type="InParanoid" id="A0A0Q3PI90"/>
<reference evidence="2" key="3">
    <citation type="submission" date="2018-08" db="UniProtKB">
        <authorList>
            <consortium name="EnsemblPlants"/>
        </authorList>
    </citation>
    <scope>IDENTIFICATION</scope>
    <source>
        <strain evidence="2">cv. Bd21</strain>
    </source>
</reference>
<dbReference type="EnsemblPlants" id="KQJ89057">
    <property type="protein sequence ID" value="KQJ89057"/>
    <property type="gene ID" value="BRADI_4g23266v3"/>
</dbReference>
<gene>
    <name evidence="1" type="ORF">BRADI_4g23266v3</name>
</gene>
<keyword evidence="3" id="KW-1185">Reference proteome</keyword>
<evidence type="ECO:0000313" key="1">
    <source>
        <dbReference type="EMBL" id="KQJ89057.1"/>
    </source>
</evidence>
<evidence type="ECO:0000313" key="3">
    <source>
        <dbReference type="Proteomes" id="UP000008810"/>
    </source>
</evidence>
<organism evidence="1">
    <name type="scientific">Brachypodium distachyon</name>
    <name type="common">Purple false brome</name>
    <name type="synonym">Trachynia distachya</name>
    <dbReference type="NCBI Taxonomy" id="15368"/>
    <lineage>
        <taxon>Eukaryota</taxon>
        <taxon>Viridiplantae</taxon>
        <taxon>Streptophyta</taxon>
        <taxon>Embryophyta</taxon>
        <taxon>Tracheophyta</taxon>
        <taxon>Spermatophyta</taxon>
        <taxon>Magnoliopsida</taxon>
        <taxon>Liliopsida</taxon>
        <taxon>Poales</taxon>
        <taxon>Poaceae</taxon>
        <taxon>BOP clade</taxon>
        <taxon>Pooideae</taxon>
        <taxon>Stipodae</taxon>
        <taxon>Brachypodieae</taxon>
        <taxon>Brachypodium</taxon>
    </lineage>
</organism>
<name>A0A0Q3PI90_BRADI</name>